<evidence type="ECO:0000313" key="3">
    <source>
        <dbReference type="EMBL" id="SQI53823.1"/>
    </source>
</evidence>
<dbReference type="Gene3D" id="3.40.390.80">
    <property type="entry name" value="Peptidase M60, enhancin-like domain 2"/>
    <property type="match status" value="1"/>
</dbReference>
<feature type="domain" description="Peptidase M60" evidence="2">
    <location>
        <begin position="425"/>
        <end position="735"/>
    </location>
</feature>
<reference evidence="3 4" key="1">
    <citation type="submission" date="2018-06" db="EMBL/GenBank/DDBJ databases">
        <authorList>
            <consortium name="Pathogen Informatics"/>
            <person name="Doyle S."/>
        </authorList>
    </citation>
    <scope>NUCLEOTIDE SEQUENCE [LARGE SCALE GENOMIC DNA]</scope>
    <source>
        <strain evidence="3 4">NCTC4824</strain>
    </source>
</reference>
<dbReference type="InterPro" id="IPR031161">
    <property type="entry name" value="Peptidase_M60_dom"/>
</dbReference>
<feature type="signal peptide" evidence="1">
    <location>
        <begin position="1"/>
        <end position="21"/>
    </location>
</feature>
<dbReference type="Gene3D" id="2.60.120.1250">
    <property type="entry name" value="Peptidase M60, enhancin-like domain 1"/>
    <property type="match status" value="1"/>
</dbReference>
<dbReference type="Pfam" id="PF13402">
    <property type="entry name" value="Peptidase_M60"/>
    <property type="match status" value="1"/>
</dbReference>
<organism evidence="3 4">
    <name type="scientific">Lederbergia lenta</name>
    <name type="common">Bacillus lentus</name>
    <dbReference type="NCBI Taxonomy" id="1467"/>
    <lineage>
        <taxon>Bacteria</taxon>
        <taxon>Bacillati</taxon>
        <taxon>Bacillota</taxon>
        <taxon>Bacilli</taxon>
        <taxon>Bacillales</taxon>
        <taxon>Bacillaceae</taxon>
        <taxon>Lederbergia</taxon>
    </lineage>
</organism>
<proteinExistence type="predicted"/>
<evidence type="ECO:0000256" key="1">
    <source>
        <dbReference type="SAM" id="SignalP"/>
    </source>
</evidence>
<dbReference type="Proteomes" id="UP000249134">
    <property type="component" value="Chromosome 1"/>
</dbReference>
<sequence length="823" mass="92740">MLRKILCSYSTILLFSSVLFFTEKVIANTKDHEVDYQTSSLESDYGFFNKDLEAGIPVISGSGGVAALGENAFVVNVPEAIPNIAAATYDKGRIVLAGDLRYFSLKNNEEPLSLLSRNILLWLTDESVINNGNGSKYTGRYAEALIGKKKLKLVTSSEKLNVDPSLPIEIVKVKKLNRSELNPNKHTVAFIDETVKEDELPILEKYIQQGGNIIVAVNGGDLEGITRNTPVEKRVQLGNWRGVRINQHYAIQNLLNRFGLSLLNSKTSPTVSSSNLTIEEIQDNHIINRLQEGKSIEKGALGYEDINLGPTGTDSAKKQKLLLDVLNETLETMTEDSPLYEWAMEEAASYGKVEFPIKRVDMPYRNSLLNFQFTHFTIDAGNEKSPYADEFPGKVYEDAQLVHNKKVSVNITNPDLMYARALPSKNWKSTGLYAPPGKDITIHVPKSVQNVSVQIGSHDDEINGLSEWERVPNIVHFKKLVPGENVISSPYGGLIYFIPMMTDTPEQIVDFSISGAIEAPYYEIGKTTDQEWQEIQARGAVAPFGELKADQLIITLPSEYLLELEDPERIAGLWDDIISDYDKLAGLDVNNKMPNKKHPIPFRIVLDKQIKGGLMHAGNPIMAHIEYGSTNYASSIVDESYIKHNAWGFWHEIGHEYQQAPWTWGDLSEVTVNLFSLLTDEKFNNPSRLLDVTNGKDSYDRALEFVTDPNPDKLYKQIGNFERLVMFQQLRMVYGWDLYTEIFTAYREMDDQQLPKANQDMIDTFVITASTKSGENLIEYFSKWGIYISDEAARDIEALHLDKPESEIWLLREDKDAPNPEID</sequence>
<dbReference type="KEGG" id="blen:NCTC4824_01129"/>
<dbReference type="PANTHER" id="PTHR15730">
    <property type="entry name" value="EXPERIMENTAL AUTOIMMUNE PROSTATITIS ANTIGEN 2-RELATED"/>
    <property type="match status" value="1"/>
</dbReference>
<dbReference type="STRING" id="1348624.GCA_001591545_00225"/>
<gene>
    <name evidence="3" type="ORF">NCTC4824_01129</name>
</gene>
<evidence type="ECO:0000313" key="4">
    <source>
        <dbReference type="Proteomes" id="UP000249134"/>
    </source>
</evidence>
<dbReference type="InterPro" id="IPR042279">
    <property type="entry name" value="Pep_M60_3"/>
</dbReference>
<dbReference type="PROSITE" id="PS51723">
    <property type="entry name" value="PEPTIDASE_M60"/>
    <property type="match status" value="1"/>
</dbReference>
<dbReference type="AlphaFoldDB" id="A0A2X4VSC3"/>
<feature type="chain" id="PRO_5038698868" evidence="1">
    <location>
        <begin position="22"/>
        <end position="823"/>
    </location>
</feature>
<dbReference type="InterPro" id="IPR051244">
    <property type="entry name" value="TCAF"/>
</dbReference>
<dbReference type="Pfam" id="PF17291">
    <property type="entry name" value="M60-like_N"/>
    <property type="match status" value="1"/>
</dbReference>
<keyword evidence="4" id="KW-1185">Reference proteome</keyword>
<keyword evidence="1" id="KW-0732">Signal</keyword>
<dbReference type="EMBL" id="LS483476">
    <property type="protein sequence ID" value="SQI53823.1"/>
    <property type="molecule type" value="Genomic_DNA"/>
</dbReference>
<name>A0A2X4VSC3_LEDLE</name>
<dbReference type="SMART" id="SM01276">
    <property type="entry name" value="M60-like"/>
    <property type="match status" value="1"/>
</dbReference>
<dbReference type="InterPro" id="IPR035423">
    <property type="entry name" value="M60-like_N"/>
</dbReference>
<dbReference type="PANTHER" id="PTHR15730:SF5">
    <property type="entry name" value="SI:CH211-210B2.2-RELATED"/>
    <property type="match status" value="1"/>
</dbReference>
<dbReference type="RefSeq" id="WP_066136286.1">
    <property type="nucleotide sequence ID" value="NZ_CBCSGM010000001.1"/>
</dbReference>
<protein>
    <submittedName>
        <fullName evidence="3">Wall-associated protein</fullName>
    </submittedName>
</protein>
<accession>A0A2X4VSC3</accession>
<dbReference type="Gene3D" id="1.10.390.30">
    <property type="entry name" value="Peptidase M60, enhancin-like domain 3"/>
    <property type="match status" value="1"/>
</dbReference>
<evidence type="ECO:0000259" key="2">
    <source>
        <dbReference type="PROSITE" id="PS51723"/>
    </source>
</evidence>